<dbReference type="GO" id="GO:0016926">
    <property type="term" value="P:protein desumoylation"/>
    <property type="evidence" value="ECO:0007669"/>
    <property type="project" value="TreeGrafter"/>
</dbReference>
<dbReference type="Pfam" id="PF02902">
    <property type="entry name" value="Peptidase_C48"/>
    <property type="match status" value="1"/>
</dbReference>
<keyword evidence="9" id="KW-1185">Reference proteome</keyword>
<comment type="similarity">
    <text evidence="1">Belongs to the peptidase C48 family.</text>
</comment>
<evidence type="ECO:0000256" key="5">
    <source>
        <dbReference type="ARBA" id="ARBA00022801"/>
    </source>
</evidence>
<feature type="non-terminal residue" evidence="8">
    <location>
        <position position="1"/>
    </location>
</feature>
<feature type="region of interest" description="Disordered" evidence="6">
    <location>
        <begin position="1"/>
        <end position="26"/>
    </location>
</feature>
<organism evidence="8 9">
    <name type="scientific">Penelope pileata</name>
    <dbReference type="NCBI Taxonomy" id="1118817"/>
    <lineage>
        <taxon>Eukaryota</taxon>
        <taxon>Metazoa</taxon>
        <taxon>Chordata</taxon>
        <taxon>Craniata</taxon>
        <taxon>Vertebrata</taxon>
        <taxon>Euteleostomi</taxon>
        <taxon>Archelosauria</taxon>
        <taxon>Archosauria</taxon>
        <taxon>Dinosauria</taxon>
        <taxon>Saurischia</taxon>
        <taxon>Theropoda</taxon>
        <taxon>Coelurosauria</taxon>
        <taxon>Aves</taxon>
        <taxon>Neognathae</taxon>
        <taxon>Galloanserae</taxon>
        <taxon>Galliformes</taxon>
        <taxon>Cracidae</taxon>
        <taxon>Penelope</taxon>
    </lineage>
</organism>
<keyword evidence="2" id="KW-0597">Phosphoprotein</keyword>
<evidence type="ECO:0000256" key="3">
    <source>
        <dbReference type="ARBA" id="ARBA00022670"/>
    </source>
</evidence>
<reference evidence="8" key="1">
    <citation type="submission" date="2019-09" db="EMBL/GenBank/DDBJ databases">
        <title>Bird 10,000 Genomes (B10K) Project - Family phase.</title>
        <authorList>
            <person name="Zhang G."/>
        </authorList>
    </citation>
    <scope>NUCLEOTIDE SEQUENCE</scope>
    <source>
        <strain evidence="8">B10K-DU-001-08</strain>
        <tissue evidence="8">Muscle</tissue>
    </source>
</reference>
<dbReference type="AlphaFoldDB" id="A0A851P5M3"/>
<dbReference type="SUPFAM" id="SSF54001">
    <property type="entry name" value="Cysteine proteinases"/>
    <property type="match status" value="1"/>
</dbReference>
<dbReference type="Gene3D" id="3.40.395.10">
    <property type="entry name" value="Adenoviral Proteinase, Chain A"/>
    <property type="match status" value="1"/>
</dbReference>
<feature type="region of interest" description="Disordered" evidence="6">
    <location>
        <begin position="415"/>
        <end position="436"/>
    </location>
</feature>
<dbReference type="InterPro" id="IPR038765">
    <property type="entry name" value="Papain-like_cys_pep_sf"/>
</dbReference>
<dbReference type="PANTHER" id="PTHR46896:SF2">
    <property type="entry name" value="SENTRIN-SPECIFIC PROTEASE 7"/>
    <property type="match status" value="1"/>
</dbReference>
<feature type="compositionally biased region" description="Low complexity" evidence="6">
    <location>
        <begin position="257"/>
        <end position="266"/>
    </location>
</feature>
<feature type="region of interest" description="Disordered" evidence="6">
    <location>
        <begin position="337"/>
        <end position="365"/>
    </location>
</feature>
<dbReference type="PANTHER" id="PTHR46896">
    <property type="entry name" value="SENTRIN-SPECIFIC PROTEASE"/>
    <property type="match status" value="1"/>
</dbReference>
<keyword evidence="4" id="KW-0833">Ubl conjugation pathway</keyword>
<dbReference type="GO" id="GO:0070139">
    <property type="term" value="F:SUMO-specific endopeptidase activity"/>
    <property type="evidence" value="ECO:0007669"/>
    <property type="project" value="TreeGrafter"/>
</dbReference>
<feature type="region of interest" description="Disordered" evidence="6">
    <location>
        <begin position="232"/>
        <end position="314"/>
    </location>
</feature>
<evidence type="ECO:0000256" key="2">
    <source>
        <dbReference type="ARBA" id="ARBA00022553"/>
    </source>
</evidence>
<feature type="region of interest" description="Disordered" evidence="6">
    <location>
        <begin position="41"/>
        <end position="65"/>
    </location>
</feature>
<proteinExistence type="inferred from homology"/>
<keyword evidence="5" id="KW-0378">Hydrolase</keyword>
<name>A0A851P5M3_9GALL</name>
<keyword evidence="3 8" id="KW-0645">Protease</keyword>
<evidence type="ECO:0000256" key="1">
    <source>
        <dbReference type="ARBA" id="ARBA00005234"/>
    </source>
</evidence>
<feature type="compositionally biased region" description="Basic and acidic residues" evidence="6">
    <location>
        <begin position="232"/>
        <end position="248"/>
    </location>
</feature>
<dbReference type="GO" id="GO:0006508">
    <property type="term" value="P:proteolysis"/>
    <property type="evidence" value="ECO:0007669"/>
    <property type="project" value="UniProtKB-KW"/>
</dbReference>
<dbReference type="Proteomes" id="UP000613066">
    <property type="component" value="Unassembled WGS sequence"/>
</dbReference>
<evidence type="ECO:0000256" key="6">
    <source>
        <dbReference type="SAM" id="MobiDB-lite"/>
    </source>
</evidence>
<dbReference type="EMBL" id="WBMW01005219">
    <property type="protein sequence ID" value="NXC48928.1"/>
    <property type="molecule type" value="Genomic_DNA"/>
</dbReference>
<protein>
    <submittedName>
        <fullName evidence="8">SENP7 protease</fullName>
    </submittedName>
</protein>
<comment type="caution">
    <text evidence="8">The sequence shown here is derived from an EMBL/GenBank/DDBJ whole genome shotgun (WGS) entry which is preliminary data.</text>
</comment>
<evidence type="ECO:0000256" key="4">
    <source>
        <dbReference type="ARBA" id="ARBA00022786"/>
    </source>
</evidence>
<feature type="domain" description="Ubiquitin-like protease family profile" evidence="7">
    <location>
        <begin position="739"/>
        <end position="1001"/>
    </location>
</feature>
<evidence type="ECO:0000313" key="9">
    <source>
        <dbReference type="Proteomes" id="UP000613066"/>
    </source>
</evidence>
<gene>
    <name evidence="8" type="primary">Senp7</name>
    <name evidence="8" type="ORF">PENPIL_R10260</name>
</gene>
<feature type="non-terminal residue" evidence="8">
    <location>
        <position position="1048"/>
    </location>
</feature>
<dbReference type="InterPro" id="IPR003653">
    <property type="entry name" value="Peptidase_C48_C"/>
</dbReference>
<sequence>FGIPKKKPNNKSEDVQVQSPLTRLPRSQHWDYPLKEWRLSASNREASTKGRRKRDCDRCSSNDEESIGQPKVILTNVLRTKIGRKYTQVQPKTDANFSDAGKLQSNQPPSPSVASLKIWQILNPTLQSPFLSERQPQVILTNVLRTRIGRKYVDSHIIIDSDLSDAEKLPSDELTSSSVASVQTCQILSSPHESSFLSERSERCLRKTDDDLSKLTKSSKEPERSNIFAFRRRDLQKKENKNSDELDKKRKSMNTTSLSWKGSSSLDSEKRKRRFSGHISDDCKAQTPEKSLVRSKEQRLSSTQAPGCRTPCKDEHDHRSILVQDCVAQTLEKDYKDTPTHDQLRPAHSCAVEPDSESPPRNLSEKQLLATSEDVISPQASTIRKLKMDTSQYLNKLRNRICRSNQPLVSVDPIVLSSDDEDGSFEPRDEEGLSEPKCTEQLQDNITDVKEIDQQPDVRFSEKLLEDGMGSRTEQFLTKSDEGTWPTSLPSGSTPNEEMKPGLDFEFINLYIGKFKWLSTGPAKFMTKYITIPFQVALNKNINLTVDTLDVRRFGLWRNDSGCSSTAIIFLWLSVDYLEKIETQLGKRVISKPSKSSEFVFLELSQPLTEEEEVRLCELITDISKKNRAPDLPQLLSLKQALPLFKDLSPEESSFMSSSEDLLKQCTVKESVSFAPEPTFQKSKLKVARPSYALANKQNSGCYSISLSSALNEEWKELKETGAVKNLIVYPPPPAKGGLGVTREDLDCLEYGEFLNDVIIDFYLKYLLLEKAPKHLAERTHIFSSFFYKCLTRTEKFPEGDPKVSEAQRRHKRVRTWTRHINIFNKDYIFVPVNEESHWYIAVICFPWLKEAVYEECPRQNSFHQSPLQLENETENIVTGSVLAFPEEEMDANRSLFLKGGNESAASASDLYSGISKISLNNSKRQICKRPCILILDSLKAGSVQKTVQVLREYLEVEWEAKRKTHREFSKSTMIDFCPRVPKQDNSSDCGVYLLQYVESFFENPIVDFEQPVHLEKWFPRQLIRNKREEIRDLILQLYFQQHSGSSS</sequence>
<dbReference type="GO" id="GO:0005737">
    <property type="term" value="C:cytoplasm"/>
    <property type="evidence" value="ECO:0007669"/>
    <property type="project" value="TreeGrafter"/>
</dbReference>
<dbReference type="PROSITE" id="PS50600">
    <property type="entry name" value="ULP_PROTEASE"/>
    <property type="match status" value="1"/>
</dbReference>
<accession>A0A851P5M3</accession>
<dbReference type="OrthoDB" id="442460at2759"/>
<evidence type="ECO:0000313" key="8">
    <source>
        <dbReference type="EMBL" id="NXC48928.1"/>
    </source>
</evidence>
<dbReference type="GO" id="GO:0005634">
    <property type="term" value="C:nucleus"/>
    <property type="evidence" value="ECO:0007669"/>
    <property type="project" value="TreeGrafter"/>
</dbReference>
<evidence type="ECO:0000259" key="7">
    <source>
        <dbReference type="PROSITE" id="PS50600"/>
    </source>
</evidence>
<dbReference type="InterPro" id="IPR051947">
    <property type="entry name" value="Sentrin-specific_protease"/>
</dbReference>